<evidence type="ECO:0000256" key="9">
    <source>
        <dbReference type="SAM" id="Phobius"/>
    </source>
</evidence>
<accession>A0A835TYI2</accession>
<keyword evidence="7" id="KW-0968">Cytoplasmic vesicle</keyword>
<feature type="compositionally biased region" description="Low complexity" evidence="8">
    <location>
        <begin position="1"/>
        <end position="11"/>
    </location>
</feature>
<dbReference type="Proteomes" id="UP000618051">
    <property type="component" value="Unassembled WGS sequence"/>
</dbReference>
<dbReference type="OrthoDB" id="8924576at2759"/>
<keyword evidence="6 9" id="KW-0472">Membrane</keyword>
<evidence type="ECO:0000313" key="11">
    <source>
        <dbReference type="EMBL" id="KAI1234223.1"/>
    </source>
</evidence>
<dbReference type="PANTHER" id="PTHR28546:SF2">
    <property type="entry name" value="NEURONAL VESICLE TRAFFICKING-ASSOCIATED PROTEIN 2"/>
    <property type="match status" value="1"/>
</dbReference>
<dbReference type="GO" id="GO:0032051">
    <property type="term" value="F:clathrin light chain binding"/>
    <property type="evidence" value="ECO:0007669"/>
    <property type="project" value="InterPro"/>
</dbReference>
<feature type="transmembrane region" description="Helical" evidence="9">
    <location>
        <begin position="155"/>
        <end position="175"/>
    </location>
</feature>
<dbReference type="EMBL" id="JADDUC010000031">
    <property type="protein sequence ID" value="KAG0123082.1"/>
    <property type="molecule type" value="Genomic_DNA"/>
</dbReference>
<gene>
    <name evidence="11" type="ORF">IHE44_0003940</name>
    <name evidence="10" type="ORF">IHE44_008019</name>
</gene>
<proteinExistence type="inferred from homology"/>
<evidence type="ECO:0000256" key="6">
    <source>
        <dbReference type="ARBA" id="ARBA00023136"/>
    </source>
</evidence>
<evidence type="ECO:0000256" key="8">
    <source>
        <dbReference type="SAM" id="MobiDB-lite"/>
    </source>
</evidence>
<evidence type="ECO:0008006" key="13">
    <source>
        <dbReference type="Google" id="ProtNLM"/>
    </source>
</evidence>
<keyword evidence="12" id="KW-1185">Reference proteome</keyword>
<reference evidence="11 12" key="2">
    <citation type="journal article" date="2021" name="J. Hered.">
        <title>Feather Gene Expression Elucidates the Developmental Basis of Plumage Iridescence in African Starlings.</title>
        <authorList>
            <person name="Rubenstein D.R."/>
            <person name="Corvelo A."/>
            <person name="MacManes M.D."/>
            <person name="Maia R."/>
            <person name="Narzisi G."/>
            <person name="Rousaki A."/>
            <person name="Vandenabeele P."/>
            <person name="Shawkey M.D."/>
            <person name="Solomon J."/>
        </authorList>
    </citation>
    <scope>NUCLEOTIDE SEQUENCE [LARGE SCALE GENOMIC DNA]</scope>
    <source>
        <strain evidence="11">SS15</strain>
    </source>
</reference>
<evidence type="ECO:0000256" key="7">
    <source>
        <dbReference type="ARBA" id="ARBA00023329"/>
    </source>
</evidence>
<keyword evidence="5 9" id="KW-1133">Transmembrane helix</keyword>
<protein>
    <recommendedName>
        <fullName evidence="13">NSG2 protein</fullName>
    </recommendedName>
</protein>
<evidence type="ECO:0000313" key="10">
    <source>
        <dbReference type="EMBL" id="KAG0123082.1"/>
    </source>
</evidence>
<dbReference type="GO" id="GO:0030659">
    <property type="term" value="C:cytoplasmic vesicle membrane"/>
    <property type="evidence" value="ECO:0007669"/>
    <property type="project" value="UniProtKB-SubCell"/>
</dbReference>
<evidence type="ECO:0000256" key="2">
    <source>
        <dbReference type="ARBA" id="ARBA00004167"/>
    </source>
</evidence>
<reference evidence="10" key="1">
    <citation type="submission" date="2020-10" db="EMBL/GenBank/DDBJ databases">
        <title>Feather gene expression reveals the developmental basis of iridescence in African starlings.</title>
        <authorList>
            <person name="Rubenstein D.R."/>
        </authorList>
    </citation>
    <scope>NUCLEOTIDE SEQUENCE</scope>
    <source>
        <strain evidence="10">SS15</strain>
        <tissue evidence="10">Liver</tissue>
    </source>
</reference>
<sequence length="254" mass="27437">GARGAAALRAGGEWRREAGGGKEPPPRPPQSPAEPQRAQRCPFSTAPPADTAGSTPAPPPPLAACLAPGARMVKLGSNLNDKNNKPPSNEDGFQTVPLITPLEVNHLQFPAPEKVIVKTRTEYQPDQKNKGKLRVPKIAEFTVSFTDGVTERLKVTILISLALAFLACIVFLVVYKAFTYDHSCPDGFVYKHKRCIPASLDAYYSAQDSNSRGRFYTVISHYSMAKQTSSRAVSPWLPSGSASHDNKAAKTEGH</sequence>
<evidence type="ECO:0000256" key="5">
    <source>
        <dbReference type="ARBA" id="ARBA00022989"/>
    </source>
</evidence>
<dbReference type="GO" id="GO:0016197">
    <property type="term" value="P:endosomal transport"/>
    <property type="evidence" value="ECO:0007669"/>
    <property type="project" value="TreeGrafter"/>
</dbReference>
<evidence type="ECO:0000256" key="1">
    <source>
        <dbReference type="ARBA" id="ARBA00004156"/>
    </source>
</evidence>
<evidence type="ECO:0000313" key="12">
    <source>
        <dbReference type="Proteomes" id="UP000618051"/>
    </source>
</evidence>
<organism evidence="10">
    <name type="scientific">Lamprotornis superbus</name>
    <dbReference type="NCBI Taxonomy" id="245042"/>
    <lineage>
        <taxon>Eukaryota</taxon>
        <taxon>Metazoa</taxon>
        <taxon>Chordata</taxon>
        <taxon>Craniata</taxon>
        <taxon>Vertebrata</taxon>
        <taxon>Euteleostomi</taxon>
        <taxon>Archelosauria</taxon>
        <taxon>Archosauria</taxon>
        <taxon>Dinosauria</taxon>
        <taxon>Saurischia</taxon>
        <taxon>Theropoda</taxon>
        <taxon>Coelurosauria</taxon>
        <taxon>Aves</taxon>
        <taxon>Neognathae</taxon>
        <taxon>Neoaves</taxon>
        <taxon>Telluraves</taxon>
        <taxon>Australaves</taxon>
        <taxon>Passeriformes</taxon>
        <taxon>Sturnidae</taxon>
        <taxon>Lamprotornis</taxon>
    </lineage>
</organism>
<comment type="caution">
    <text evidence="10">The sequence shown here is derived from an EMBL/GenBank/DDBJ whole genome shotgun (WGS) entry which is preliminary data.</text>
</comment>
<dbReference type="EMBL" id="JADDUC020000016">
    <property type="protein sequence ID" value="KAI1234223.1"/>
    <property type="molecule type" value="Genomic_DNA"/>
</dbReference>
<evidence type="ECO:0000256" key="3">
    <source>
        <dbReference type="ARBA" id="ARBA00007767"/>
    </source>
</evidence>
<dbReference type="InterPro" id="IPR009431">
    <property type="entry name" value="NSG"/>
</dbReference>
<feature type="non-terminal residue" evidence="10">
    <location>
        <position position="254"/>
    </location>
</feature>
<keyword evidence="4 9" id="KW-0812">Transmembrane</keyword>
<name>A0A835TYI2_9PASS</name>
<comment type="similarity">
    <text evidence="3">Belongs to the NSG family.</text>
</comment>
<comment type="subcellular location">
    <subcellularLocation>
        <location evidence="1">Cytoplasmic vesicle membrane</location>
    </subcellularLocation>
    <subcellularLocation>
        <location evidence="2">Membrane</location>
        <topology evidence="2">Single-pass membrane protein</topology>
    </subcellularLocation>
</comment>
<dbReference type="Pfam" id="PF06387">
    <property type="entry name" value="Calcyon"/>
    <property type="match status" value="1"/>
</dbReference>
<feature type="compositionally biased region" description="Low complexity" evidence="8">
    <location>
        <begin position="33"/>
        <end position="55"/>
    </location>
</feature>
<dbReference type="PANTHER" id="PTHR28546">
    <property type="entry name" value="NEURONAL VESICLE TRAFFICKING-ASSOCIATED PROTEIN 2-RELATED"/>
    <property type="match status" value="1"/>
</dbReference>
<dbReference type="AlphaFoldDB" id="A0A835TYI2"/>
<feature type="compositionally biased region" description="Basic and acidic residues" evidence="8">
    <location>
        <begin position="244"/>
        <end position="254"/>
    </location>
</feature>
<evidence type="ECO:0000256" key="4">
    <source>
        <dbReference type="ARBA" id="ARBA00022692"/>
    </source>
</evidence>
<dbReference type="GO" id="GO:0005768">
    <property type="term" value="C:endosome"/>
    <property type="evidence" value="ECO:0007669"/>
    <property type="project" value="TreeGrafter"/>
</dbReference>
<feature type="region of interest" description="Disordered" evidence="8">
    <location>
        <begin position="1"/>
        <end position="63"/>
    </location>
</feature>
<reference evidence="11" key="3">
    <citation type="submission" date="2022-01" db="EMBL/GenBank/DDBJ databases">
        <authorList>
            <person name="Rubenstein D.R."/>
        </authorList>
    </citation>
    <scope>NUCLEOTIDE SEQUENCE</scope>
    <source>
        <strain evidence="11">SS15</strain>
        <tissue evidence="11">Liver</tissue>
    </source>
</reference>
<feature type="region of interest" description="Disordered" evidence="8">
    <location>
        <begin position="233"/>
        <end position="254"/>
    </location>
</feature>
<dbReference type="GO" id="GO:0048268">
    <property type="term" value="P:clathrin coat assembly"/>
    <property type="evidence" value="ECO:0007669"/>
    <property type="project" value="InterPro"/>
</dbReference>